<comment type="caution">
    <text evidence="1">The sequence shown here is derived from an EMBL/GenBank/DDBJ whole genome shotgun (WGS) entry which is preliminary data.</text>
</comment>
<accession>A0ABW4C752</accession>
<proteinExistence type="predicted"/>
<keyword evidence="2" id="KW-1185">Reference proteome</keyword>
<dbReference type="EMBL" id="JBHTNU010000002">
    <property type="protein sequence ID" value="MFD1425899.1"/>
    <property type="molecule type" value="Genomic_DNA"/>
</dbReference>
<dbReference type="InterPro" id="IPR023393">
    <property type="entry name" value="START-like_dom_sf"/>
</dbReference>
<dbReference type="Gene3D" id="3.30.530.20">
    <property type="match status" value="1"/>
</dbReference>
<protein>
    <submittedName>
        <fullName evidence="1">SRPBCC family protein</fullName>
    </submittedName>
</protein>
<dbReference type="Pfam" id="PF10604">
    <property type="entry name" value="Polyketide_cyc2"/>
    <property type="match status" value="1"/>
</dbReference>
<dbReference type="RefSeq" id="WP_380162908.1">
    <property type="nucleotide sequence ID" value="NZ_JBHTNU010000002.1"/>
</dbReference>
<evidence type="ECO:0000313" key="2">
    <source>
        <dbReference type="Proteomes" id="UP001597282"/>
    </source>
</evidence>
<dbReference type="Proteomes" id="UP001597282">
    <property type="component" value="Unassembled WGS sequence"/>
</dbReference>
<organism evidence="1 2">
    <name type="scientific">Kroppenstedtia sanguinis</name>
    <dbReference type="NCBI Taxonomy" id="1380684"/>
    <lineage>
        <taxon>Bacteria</taxon>
        <taxon>Bacillati</taxon>
        <taxon>Bacillota</taxon>
        <taxon>Bacilli</taxon>
        <taxon>Bacillales</taxon>
        <taxon>Thermoactinomycetaceae</taxon>
        <taxon>Kroppenstedtia</taxon>
    </lineage>
</organism>
<name>A0ABW4C752_9BACL</name>
<gene>
    <name evidence="1" type="ORF">ACFQ4Y_02975</name>
</gene>
<evidence type="ECO:0000313" key="1">
    <source>
        <dbReference type="EMBL" id="MFD1425899.1"/>
    </source>
</evidence>
<dbReference type="InterPro" id="IPR019587">
    <property type="entry name" value="Polyketide_cyclase/dehydratase"/>
</dbReference>
<dbReference type="SUPFAM" id="SSF55961">
    <property type="entry name" value="Bet v1-like"/>
    <property type="match status" value="1"/>
</dbReference>
<reference evidence="2" key="1">
    <citation type="journal article" date="2019" name="Int. J. Syst. Evol. Microbiol.">
        <title>The Global Catalogue of Microorganisms (GCM) 10K type strain sequencing project: providing services to taxonomists for standard genome sequencing and annotation.</title>
        <authorList>
            <consortium name="The Broad Institute Genomics Platform"/>
            <consortium name="The Broad Institute Genome Sequencing Center for Infectious Disease"/>
            <person name="Wu L."/>
            <person name="Ma J."/>
        </authorList>
    </citation>
    <scope>NUCLEOTIDE SEQUENCE [LARGE SCALE GENOMIC DNA]</scope>
    <source>
        <strain evidence="2">S1</strain>
    </source>
</reference>
<sequence length="153" mass="17412">MELRKGANIIQFQNEVVINQGRERVFAYIANVQKATEWNYAVIRVEEIQRKKDIIGSEYVLVRMFANKEARDHIVVTQHLPGQRFAVESIAGGPFPYGLEYNFADKDGATVVTNKARFKPRGFKGMLASLAVPRIKKEVFHNLCIMKKIVESG</sequence>